<keyword evidence="2" id="KW-1185">Reference proteome</keyword>
<reference evidence="1" key="1">
    <citation type="journal article" date="2023" name="Science">
        <title>Genome structures resolve the early diversification of teleost fishes.</title>
        <authorList>
            <person name="Parey E."/>
            <person name="Louis A."/>
            <person name="Montfort J."/>
            <person name="Bouchez O."/>
            <person name="Roques C."/>
            <person name="Iampietro C."/>
            <person name="Lluch J."/>
            <person name="Castinel A."/>
            <person name="Donnadieu C."/>
            <person name="Desvignes T."/>
            <person name="Floi Bucao C."/>
            <person name="Jouanno E."/>
            <person name="Wen M."/>
            <person name="Mejri S."/>
            <person name="Dirks R."/>
            <person name="Jansen H."/>
            <person name="Henkel C."/>
            <person name="Chen W.J."/>
            <person name="Zahm M."/>
            <person name="Cabau C."/>
            <person name="Klopp C."/>
            <person name="Thompson A.W."/>
            <person name="Robinson-Rechavi M."/>
            <person name="Braasch I."/>
            <person name="Lecointre G."/>
            <person name="Bobe J."/>
            <person name="Postlethwait J.H."/>
            <person name="Berthelot C."/>
            <person name="Roest Crollius H."/>
            <person name="Guiguen Y."/>
        </authorList>
    </citation>
    <scope>NUCLEOTIDE SEQUENCE</scope>
    <source>
        <strain evidence="1">NC1722</strain>
    </source>
</reference>
<name>A0AAD7W450_9TELE</name>
<comment type="caution">
    <text evidence="1">The sequence shown here is derived from an EMBL/GenBank/DDBJ whole genome shotgun (WGS) entry which is preliminary data.</text>
</comment>
<dbReference type="AlphaFoldDB" id="A0AAD7W450"/>
<accession>A0AAD7W450</accession>
<protein>
    <submittedName>
        <fullName evidence="1">Uncharacterized protein</fullName>
    </submittedName>
</protein>
<organism evidence="1 2">
    <name type="scientific">Aldrovandia affinis</name>
    <dbReference type="NCBI Taxonomy" id="143900"/>
    <lineage>
        <taxon>Eukaryota</taxon>
        <taxon>Metazoa</taxon>
        <taxon>Chordata</taxon>
        <taxon>Craniata</taxon>
        <taxon>Vertebrata</taxon>
        <taxon>Euteleostomi</taxon>
        <taxon>Actinopterygii</taxon>
        <taxon>Neopterygii</taxon>
        <taxon>Teleostei</taxon>
        <taxon>Notacanthiformes</taxon>
        <taxon>Halosauridae</taxon>
        <taxon>Aldrovandia</taxon>
    </lineage>
</organism>
<evidence type="ECO:0000313" key="2">
    <source>
        <dbReference type="Proteomes" id="UP001221898"/>
    </source>
</evidence>
<evidence type="ECO:0000313" key="1">
    <source>
        <dbReference type="EMBL" id="KAJ8378668.1"/>
    </source>
</evidence>
<dbReference type="EMBL" id="JAINUG010000314">
    <property type="protein sequence ID" value="KAJ8378668.1"/>
    <property type="molecule type" value="Genomic_DNA"/>
</dbReference>
<gene>
    <name evidence="1" type="ORF">AAFF_G00237170</name>
</gene>
<dbReference type="Proteomes" id="UP001221898">
    <property type="component" value="Unassembled WGS sequence"/>
</dbReference>
<sequence length="102" mass="10725">MEAGDGGSERPVSRADRVTAFLKDGRMEIRAVLCSAARSHFLPPLSLDKKEAQPRTLADKEAGQAVGSAAPCLCSNTATLSVCLCCRGADVEVSKAKFLPMS</sequence>
<proteinExistence type="predicted"/>